<organism evidence="1 2">
    <name type="scientific">Aphis craccivora</name>
    <name type="common">Cowpea aphid</name>
    <dbReference type="NCBI Taxonomy" id="307492"/>
    <lineage>
        <taxon>Eukaryota</taxon>
        <taxon>Metazoa</taxon>
        <taxon>Ecdysozoa</taxon>
        <taxon>Arthropoda</taxon>
        <taxon>Hexapoda</taxon>
        <taxon>Insecta</taxon>
        <taxon>Pterygota</taxon>
        <taxon>Neoptera</taxon>
        <taxon>Paraneoptera</taxon>
        <taxon>Hemiptera</taxon>
        <taxon>Sternorrhyncha</taxon>
        <taxon>Aphidomorpha</taxon>
        <taxon>Aphidoidea</taxon>
        <taxon>Aphididae</taxon>
        <taxon>Aphidini</taxon>
        <taxon>Aphis</taxon>
        <taxon>Aphis</taxon>
    </lineage>
</organism>
<keyword evidence="2" id="KW-1185">Reference proteome</keyword>
<reference evidence="1 2" key="1">
    <citation type="submission" date="2019-08" db="EMBL/GenBank/DDBJ databases">
        <title>Whole genome of Aphis craccivora.</title>
        <authorList>
            <person name="Voronova N.V."/>
            <person name="Shulinski R.S."/>
            <person name="Bandarenka Y.V."/>
            <person name="Zhorov D.G."/>
            <person name="Warner D."/>
        </authorList>
    </citation>
    <scope>NUCLEOTIDE SEQUENCE [LARGE SCALE GENOMIC DNA]</scope>
    <source>
        <strain evidence="1">180601</strain>
        <tissue evidence="1">Whole Body</tissue>
    </source>
</reference>
<evidence type="ECO:0000313" key="1">
    <source>
        <dbReference type="EMBL" id="KAF0764024.1"/>
    </source>
</evidence>
<dbReference type="InterPro" id="IPR010736">
    <property type="entry name" value="SHIPPO-rpt"/>
</dbReference>
<accession>A0A6G0Z0X4</accession>
<dbReference type="InterPro" id="IPR051291">
    <property type="entry name" value="CIMAP"/>
</dbReference>
<dbReference type="EMBL" id="VUJU01001739">
    <property type="protein sequence ID" value="KAF0764024.1"/>
    <property type="molecule type" value="Genomic_DNA"/>
</dbReference>
<gene>
    <name evidence="1" type="ORF">FWK35_00013308</name>
</gene>
<dbReference type="OrthoDB" id="406368at2759"/>
<protein>
    <submittedName>
        <fullName evidence="1">Outer dense fiber protein 3-like protein 2</fullName>
    </submittedName>
</protein>
<comment type="caution">
    <text evidence="1">The sequence shown here is derived from an EMBL/GenBank/DDBJ whole genome shotgun (WGS) entry which is preliminary data.</text>
</comment>
<dbReference type="PANTHER" id="PTHR21580">
    <property type="entry name" value="SHIPPO-1-RELATED"/>
    <property type="match status" value="1"/>
</dbReference>
<dbReference type="Pfam" id="PF07004">
    <property type="entry name" value="SHIPPO-rpt"/>
    <property type="match status" value="2"/>
</dbReference>
<dbReference type="Proteomes" id="UP000478052">
    <property type="component" value="Unassembled WGS sequence"/>
</dbReference>
<name>A0A6G0Z0X4_APHCR</name>
<sequence length="231" mass="25154">MLKLVLFANVYDMDVLKFDKAPAYTLGMRLSQKQTSLRVPGPKYDLSNITRRGPVKVIGASLASKLKEQTTRTPGPAAYNTVPCMSATLPTIPQCSIGMRRDCMRKSTRTPAANAYALSTTIGNQAPDMPSAPMYTILGRYPGRRWCSSPGPARYSAVALERFKTQTPRPVMLGAVNKQTQGKRTPAPNAYFPAPGPASRYANAPQFSLGGRVPTRSNPFLTAADKVPDWE</sequence>
<dbReference type="AlphaFoldDB" id="A0A6G0Z0X4"/>
<dbReference type="PANTHER" id="PTHR21580:SF28">
    <property type="entry name" value="BOREALIN N-TERMINAL DOMAIN-CONTAINING PROTEIN-RELATED"/>
    <property type="match status" value="1"/>
</dbReference>
<proteinExistence type="predicted"/>
<evidence type="ECO:0000313" key="2">
    <source>
        <dbReference type="Proteomes" id="UP000478052"/>
    </source>
</evidence>